<dbReference type="InterPro" id="IPR029063">
    <property type="entry name" value="SAM-dependent_MTases_sf"/>
</dbReference>
<gene>
    <name evidence="2" type="primary">rsmJ</name>
    <name evidence="3" type="ORF">BXT89_10060</name>
</gene>
<comment type="caution">
    <text evidence="2">Lacks conserved residue(s) required for the propagation of feature annotation.</text>
</comment>
<keyword evidence="2" id="KW-0698">rRNA processing</keyword>
<feature type="binding site" evidence="2">
    <location>
        <begin position="111"/>
        <end position="112"/>
    </location>
    <ligand>
        <name>S-adenosyl-L-methionine</name>
        <dbReference type="ChEBI" id="CHEBI:59789"/>
    </ligand>
</feature>
<feature type="binding site" evidence="2">
    <location>
        <begin position="127"/>
        <end position="128"/>
    </location>
    <ligand>
        <name>S-adenosyl-L-methionine</name>
        <dbReference type="ChEBI" id="CHEBI:59789"/>
    </ligand>
</feature>
<organism evidence="3 4">
    <name type="scientific">Halopseudomonas pachastrellae</name>
    <dbReference type="NCBI Taxonomy" id="254161"/>
    <lineage>
        <taxon>Bacteria</taxon>
        <taxon>Pseudomonadati</taxon>
        <taxon>Pseudomonadota</taxon>
        <taxon>Gammaproteobacteria</taxon>
        <taxon>Pseudomonadales</taxon>
        <taxon>Pseudomonadaceae</taxon>
        <taxon>Halopseudomonas</taxon>
    </lineage>
</organism>
<evidence type="ECO:0000313" key="3">
    <source>
        <dbReference type="EMBL" id="ONM43932.1"/>
    </source>
</evidence>
<keyword evidence="4" id="KW-1185">Reference proteome</keyword>
<dbReference type="InterPro" id="IPR007536">
    <property type="entry name" value="16SrRNA_methylTrfase_J"/>
</dbReference>
<dbReference type="AlphaFoldDB" id="A0A1S8DH34"/>
<protein>
    <recommendedName>
        <fullName evidence="2">Ribosomal RNA small subunit methyltransferase J</fullName>
        <ecNumber evidence="2">2.1.1.242</ecNumber>
    </recommendedName>
    <alternativeName>
        <fullName evidence="2">16S rRNA m2G1516 methyltransferase</fullName>
    </alternativeName>
    <alternativeName>
        <fullName evidence="2">rRNA (guanine-N(2)-)-methyltransferase</fullName>
    </alternativeName>
</protein>
<dbReference type="Gene3D" id="3.40.50.150">
    <property type="entry name" value="Vaccinia Virus protein VP39"/>
    <property type="match status" value="1"/>
</dbReference>
<dbReference type="OrthoDB" id="3191794at2"/>
<evidence type="ECO:0000256" key="2">
    <source>
        <dbReference type="HAMAP-Rule" id="MF_01523"/>
    </source>
</evidence>
<accession>A0A1S8DH34</accession>
<keyword evidence="2" id="KW-0963">Cytoplasm</keyword>
<dbReference type="PANTHER" id="PTHR36112">
    <property type="entry name" value="RIBOSOMAL RNA SMALL SUBUNIT METHYLTRANSFERASE J"/>
    <property type="match status" value="1"/>
</dbReference>
<dbReference type="Pfam" id="PF04445">
    <property type="entry name" value="SAM_MT"/>
    <property type="match status" value="1"/>
</dbReference>
<dbReference type="EC" id="2.1.1.242" evidence="2"/>
<reference evidence="3 4" key="1">
    <citation type="submission" date="2017-01" db="EMBL/GenBank/DDBJ databases">
        <title>Draft genome sequence of Pseudomonas pachastrellae type strain CCUG 46540T from a deep sea.</title>
        <authorList>
            <person name="Gomila M."/>
            <person name="Mulet M."/>
            <person name="Lalucat J."/>
            <person name="Garcia-Valdes E."/>
        </authorList>
    </citation>
    <scope>NUCLEOTIDE SEQUENCE [LARGE SCALE GENOMIC DNA]</scope>
    <source>
        <strain evidence="3 4">CCUG 46540</strain>
    </source>
</reference>
<dbReference type="GO" id="GO:0005737">
    <property type="term" value="C:cytoplasm"/>
    <property type="evidence" value="ECO:0007669"/>
    <property type="project" value="UniProtKB-SubCell"/>
</dbReference>
<keyword evidence="1 2" id="KW-0808">Transferase</keyword>
<dbReference type="GO" id="GO:0008990">
    <property type="term" value="F:rRNA (guanine-N2-)-methyltransferase activity"/>
    <property type="evidence" value="ECO:0007669"/>
    <property type="project" value="UniProtKB-UniRule"/>
</dbReference>
<keyword evidence="2" id="KW-0949">S-adenosyl-L-methionine</keyword>
<dbReference type="EMBL" id="MUBC01000019">
    <property type="protein sequence ID" value="ONM43932.1"/>
    <property type="molecule type" value="Genomic_DNA"/>
</dbReference>
<comment type="catalytic activity">
    <reaction evidence="2">
        <text>guanosine(1516) in 16S rRNA + S-adenosyl-L-methionine = N(2)-methylguanosine(1516) in 16S rRNA + S-adenosyl-L-homocysteine + H(+)</text>
        <dbReference type="Rhea" id="RHEA:43220"/>
        <dbReference type="Rhea" id="RHEA-COMP:10412"/>
        <dbReference type="Rhea" id="RHEA-COMP:10413"/>
        <dbReference type="ChEBI" id="CHEBI:15378"/>
        <dbReference type="ChEBI" id="CHEBI:57856"/>
        <dbReference type="ChEBI" id="CHEBI:59789"/>
        <dbReference type="ChEBI" id="CHEBI:74269"/>
        <dbReference type="ChEBI" id="CHEBI:74481"/>
        <dbReference type="EC" id="2.1.1.242"/>
    </reaction>
</comment>
<comment type="function">
    <text evidence="2">Specifically methylates the guanosine in position 1516 of 16S rRNA.</text>
</comment>
<dbReference type="RefSeq" id="WP_083727272.1">
    <property type="nucleotide sequence ID" value="NZ_FOUD01000001.1"/>
</dbReference>
<evidence type="ECO:0000313" key="4">
    <source>
        <dbReference type="Proteomes" id="UP000242847"/>
    </source>
</evidence>
<evidence type="ECO:0000256" key="1">
    <source>
        <dbReference type="ARBA" id="ARBA00022679"/>
    </source>
</evidence>
<dbReference type="HAMAP" id="MF_01523">
    <property type="entry name" value="16SrRNA_methyltr_J"/>
    <property type="match status" value="1"/>
</dbReference>
<comment type="similarity">
    <text evidence="2">Belongs to the methyltransferase superfamily. RsmJ family.</text>
</comment>
<feature type="binding site" evidence="2">
    <location>
        <position position="182"/>
    </location>
    <ligand>
        <name>S-adenosyl-L-methionine</name>
        <dbReference type="ChEBI" id="CHEBI:59789"/>
    </ligand>
</feature>
<name>A0A1S8DH34_9GAMM</name>
<dbReference type="SUPFAM" id="SSF53335">
    <property type="entry name" value="S-adenosyl-L-methionine-dependent methyltransferases"/>
    <property type="match status" value="1"/>
</dbReference>
<keyword evidence="2 3" id="KW-0489">Methyltransferase</keyword>
<dbReference type="Proteomes" id="UP000242847">
    <property type="component" value="Unassembled WGS sequence"/>
</dbReference>
<sequence>MSEHAPLSLAVTWSDPQWQASAEALAERLQLPVLAESAADVALLLELGAAGLALRSTEAGAPGAVRVDFVGGALAHRRQFGGGAGQMVARAVGIRGSVRPSVLDATAGLGRDAFVIAALGCEVTLLERKPVIAALLEDGLQRARAAGGEVAEIAARMQLLHCDAIAAMGDWQLPTPQVIHLDPMFPHRDKSALVKKEMRLFRPLAGDDDDAPELLAAALQLASHRVAVKRPRKAPAIAGQRPSAELAGQSSRYDIYGKKKLD</sequence>
<dbReference type="PANTHER" id="PTHR36112:SF1">
    <property type="entry name" value="RIBOSOMAL RNA SMALL SUBUNIT METHYLTRANSFERASE J"/>
    <property type="match status" value="1"/>
</dbReference>
<dbReference type="STRING" id="254161.SAMN05216256_10151"/>
<comment type="caution">
    <text evidence="3">The sequence shown here is derived from an EMBL/GenBank/DDBJ whole genome shotgun (WGS) entry which is preliminary data.</text>
</comment>
<comment type="subcellular location">
    <subcellularLocation>
        <location evidence="2">Cytoplasm</location>
    </subcellularLocation>
</comment>
<dbReference type="CDD" id="cd02440">
    <property type="entry name" value="AdoMet_MTases"/>
    <property type="match status" value="1"/>
</dbReference>
<proteinExistence type="inferred from homology"/>